<dbReference type="eggNOG" id="ENOG502S4SV">
    <property type="taxonomic scope" value="Eukaryota"/>
</dbReference>
<dbReference type="OMA" id="GVCPFTI"/>
<dbReference type="Pfam" id="PF13928">
    <property type="entry name" value="Flocculin_t3"/>
    <property type="match status" value="3"/>
</dbReference>
<evidence type="ECO:0000313" key="8">
    <source>
        <dbReference type="Proteomes" id="UP000011777"/>
    </source>
</evidence>
<dbReference type="GO" id="GO:0009277">
    <property type="term" value="C:fungal-type cell wall"/>
    <property type="evidence" value="ECO:0007669"/>
    <property type="project" value="UniProtKB-ARBA"/>
</dbReference>
<dbReference type="AlphaFoldDB" id="M3J535"/>
<name>M3J535_CANMX</name>
<dbReference type="OrthoDB" id="4096612at2759"/>
<protein>
    <submittedName>
        <fullName evidence="7">Putative cell wall protein</fullName>
    </submittedName>
</protein>
<keyword evidence="4 6" id="KW-0732">Signal</keyword>
<dbReference type="STRING" id="1245528.M3J535"/>
<evidence type="ECO:0000256" key="1">
    <source>
        <dbReference type="ARBA" id="ARBA00004191"/>
    </source>
</evidence>
<evidence type="ECO:0000313" key="7">
    <source>
        <dbReference type="EMBL" id="EMG47128.1"/>
    </source>
</evidence>
<keyword evidence="5" id="KW-0325">Glycoprotein</keyword>
<comment type="caution">
    <text evidence="7">The sequence shown here is derived from an EMBL/GenBank/DDBJ whole genome shotgun (WGS) entry which is preliminary data.</text>
</comment>
<feature type="signal peptide" evidence="6">
    <location>
        <begin position="1"/>
        <end position="20"/>
    </location>
</feature>
<evidence type="ECO:0000256" key="4">
    <source>
        <dbReference type="ARBA" id="ARBA00022729"/>
    </source>
</evidence>
<keyword evidence="3" id="KW-0964">Secreted</keyword>
<reference evidence="7 8" key="1">
    <citation type="submission" date="2013-02" db="EMBL/GenBank/DDBJ databases">
        <title>Genome sequence of Candida maltosa Xu316, a potential industrial strain for xylitol and ethanol production.</title>
        <authorList>
            <person name="Yu J."/>
            <person name="Wang Q."/>
            <person name="Geng X."/>
            <person name="Bao W."/>
            <person name="He P."/>
            <person name="Cai J."/>
        </authorList>
    </citation>
    <scope>NUCLEOTIDE SEQUENCE [LARGE SCALE GENOMIC DNA]</scope>
    <source>
        <strain evidence="8">Xu316</strain>
    </source>
</reference>
<accession>M3J535</accession>
<dbReference type="HOGENOM" id="CLU_029456_0_0_1"/>
<evidence type="ECO:0000256" key="2">
    <source>
        <dbReference type="ARBA" id="ARBA00022512"/>
    </source>
</evidence>
<sequence length="492" mass="50564">MKFSTVAAVATALFSSSALAKNVGCFVDSQQVATVDLDTGVCPFVVPESLPVKFEFVSPEEYDVEYYYSIVDAQRYFTDIKNAGRIINIPARLLYGTPGAPLFQVHLEKEPPSNSTAAIRRRLMKEVPVAKRDEVDDFIAANENTDGVSVDGTTFEVLDINESSSESLVSEPTLTSTASGVDVESTVTEESTKIITITSCSNDLCHGTTVPATLGPVTTTVSGETTIYTTYCPLSSVETVESTKVITITSCKENKCAETSVEATPSTVETVVEGTTTEYVTYCPLSETTGATEAAVEGSTVTEASTEVITVTACKENACVETVVPATSSAVTTTVAGETTIFTTVCPISSTLTGGETVIESTQSVVVTEGVTCVPQTSVVTSEGSTFETTVLVTISKATPATVAAESTSPAAVAAESNVEGTPAAETTAPGAPATVAAESTAPVTTGATVIVQSASTVAAGSSAAISTFEAGAASTGASFLALAMIPLAYFL</sequence>
<organism evidence="7 8">
    <name type="scientific">Candida maltosa (strain Xu316)</name>
    <name type="common">Yeast</name>
    <dbReference type="NCBI Taxonomy" id="1245528"/>
    <lineage>
        <taxon>Eukaryota</taxon>
        <taxon>Fungi</taxon>
        <taxon>Dikarya</taxon>
        <taxon>Ascomycota</taxon>
        <taxon>Saccharomycotina</taxon>
        <taxon>Pichiomycetes</taxon>
        <taxon>Debaryomycetaceae</taxon>
        <taxon>Candida/Lodderomyces clade</taxon>
        <taxon>Candida</taxon>
    </lineage>
</organism>
<feature type="chain" id="PRO_5004034772" evidence="6">
    <location>
        <begin position="21"/>
        <end position="492"/>
    </location>
</feature>
<dbReference type="Proteomes" id="UP000011777">
    <property type="component" value="Unassembled WGS sequence"/>
</dbReference>
<proteinExistence type="predicted"/>
<comment type="subcellular location">
    <subcellularLocation>
        <location evidence="1">Secreted</location>
        <location evidence="1">Cell wall</location>
    </subcellularLocation>
</comment>
<dbReference type="EMBL" id="AOGT01001715">
    <property type="protein sequence ID" value="EMG47128.1"/>
    <property type="molecule type" value="Genomic_DNA"/>
</dbReference>
<dbReference type="InterPro" id="IPR025928">
    <property type="entry name" value="Flocculin_t3_rpt"/>
</dbReference>
<keyword evidence="2" id="KW-0134">Cell wall</keyword>
<evidence type="ECO:0000256" key="6">
    <source>
        <dbReference type="SAM" id="SignalP"/>
    </source>
</evidence>
<evidence type="ECO:0000256" key="5">
    <source>
        <dbReference type="ARBA" id="ARBA00023180"/>
    </source>
</evidence>
<gene>
    <name evidence="7" type="ORF">G210_2587</name>
</gene>
<evidence type="ECO:0000256" key="3">
    <source>
        <dbReference type="ARBA" id="ARBA00022525"/>
    </source>
</evidence>
<keyword evidence="8" id="KW-1185">Reference proteome</keyword>